<keyword evidence="3" id="KW-0808">Transferase</keyword>
<dbReference type="AlphaFoldDB" id="A0A022VMI1"/>
<dbReference type="GO" id="GO:0050684">
    <property type="term" value="P:regulation of mRNA processing"/>
    <property type="evidence" value="ECO:0007669"/>
    <property type="project" value="TreeGrafter"/>
</dbReference>
<dbReference type="PANTHER" id="PTHR47634">
    <property type="entry name" value="PROTEIN KINASE DOMAIN-CONTAINING PROTEIN-RELATED"/>
    <property type="match status" value="1"/>
</dbReference>
<dbReference type="EC" id="2.7.11.1" evidence="1"/>
<keyword evidence="4" id="KW-0547">Nucleotide-binding</keyword>
<evidence type="ECO:0000256" key="6">
    <source>
        <dbReference type="ARBA" id="ARBA00022840"/>
    </source>
</evidence>
<dbReference type="PROSITE" id="PS50011">
    <property type="entry name" value="PROTEIN_KINASE_DOM"/>
    <property type="match status" value="1"/>
</dbReference>
<keyword evidence="2" id="KW-0723">Serine/threonine-protein kinase</keyword>
<dbReference type="FunFam" id="1.10.510.10:FF:000922">
    <property type="entry name" value="Protein kinase domain protein"/>
    <property type="match status" value="1"/>
</dbReference>
<comment type="catalytic activity">
    <reaction evidence="7">
        <text>L-threonyl-[protein] + ATP = O-phospho-L-threonyl-[protein] + ADP + H(+)</text>
        <dbReference type="Rhea" id="RHEA:46608"/>
        <dbReference type="Rhea" id="RHEA-COMP:11060"/>
        <dbReference type="Rhea" id="RHEA-COMP:11605"/>
        <dbReference type="ChEBI" id="CHEBI:15378"/>
        <dbReference type="ChEBI" id="CHEBI:30013"/>
        <dbReference type="ChEBI" id="CHEBI:30616"/>
        <dbReference type="ChEBI" id="CHEBI:61977"/>
        <dbReference type="ChEBI" id="CHEBI:456216"/>
        <dbReference type="EC" id="2.7.11.1"/>
    </reaction>
</comment>
<dbReference type="GO" id="GO:0000245">
    <property type="term" value="P:spliceosomal complex assembly"/>
    <property type="evidence" value="ECO:0007669"/>
    <property type="project" value="TreeGrafter"/>
</dbReference>
<name>A0A022VMI1_TRIRU</name>
<feature type="domain" description="Protein kinase" evidence="9">
    <location>
        <begin position="65"/>
        <end position="406"/>
    </location>
</feature>
<protein>
    <recommendedName>
        <fullName evidence="1">non-specific serine/threonine protein kinase</fullName>
        <ecNumber evidence="1">2.7.11.1</ecNumber>
    </recommendedName>
</protein>
<dbReference type="PANTHER" id="PTHR47634:SF9">
    <property type="entry name" value="PROTEIN KINASE DOMAIN-CONTAINING PROTEIN-RELATED"/>
    <property type="match status" value="1"/>
</dbReference>
<accession>A0A022VMI1</accession>
<dbReference type="Pfam" id="PF00069">
    <property type="entry name" value="Pkinase"/>
    <property type="match status" value="2"/>
</dbReference>
<dbReference type="OrthoDB" id="5979581at2759"/>
<comment type="catalytic activity">
    <reaction evidence="8">
        <text>L-seryl-[protein] + ATP = O-phospho-L-seryl-[protein] + ADP + H(+)</text>
        <dbReference type="Rhea" id="RHEA:17989"/>
        <dbReference type="Rhea" id="RHEA-COMP:9863"/>
        <dbReference type="Rhea" id="RHEA-COMP:11604"/>
        <dbReference type="ChEBI" id="CHEBI:15378"/>
        <dbReference type="ChEBI" id="CHEBI:29999"/>
        <dbReference type="ChEBI" id="CHEBI:30616"/>
        <dbReference type="ChEBI" id="CHEBI:83421"/>
        <dbReference type="ChEBI" id="CHEBI:456216"/>
        <dbReference type="EC" id="2.7.11.1"/>
    </reaction>
</comment>
<gene>
    <name evidence="10" type="ORF">H103_08957</name>
</gene>
<evidence type="ECO:0000259" key="9">
    <source>
        <dbReference type="PROSITE" id="PS50011"/>
    </source>
</evidence>
<keyword evidence="5 10" id="KW-0418">Kinase</keyword>
<evidence type="ECO:0000256" key="1">
    <source>
        <dbReference type="ARBA" id="ARBA00012513"/>
    </source>
</evidence>
<dbReference type="EMBL" id="KK207950">
    <property type="protein sequence ID" value="EZF47171.1"/>
    <property type="molecule type" value="Genomic_DNA"/>
</dbReference>
<reference evidence="10" key="1">
    <citation type="submission" date="2014-02" db="EMBL/GenBank/DDBJ databases">
        <title>The Genome Sequence of Trichophyton rubrum (morphotype fischeri) CBS 288.86.</title>
        <authorList>
            <consortium name="The Broad Institute Genomics Platform"/>
            <person name="Cuomo C.A."/>
            <person name="White T.C."/>
            <person name="Graser Y."/>
            <person name="Martinez-Rossi N."/>
            <person name="Heitman J."/>
            <person name="Young S.K."/>
            <person name="Zeng Q."/>
            <person name="Gargeya S."/>
            <person name="Abouelleil A."/>
            <person name="Alvarado L."/>
            <person name="Chapman S.B."/>
            <person name="Gainer-Dewar J."/>
            <person name="Goldberg J."/>
            <person name="Griggs A."/>
            <person name="Gujja S."/>
            <person name="Hansen M."/>
            <person name="Howarth C."/>
            <person name="Imamovic A."/>
            <person name="Larimer J."/>
            <person name="Martinez D."/>
            <person name="Murphy C."/>
            <person name="Pearson M.D."/>
            <person name="Persinoti G."/>
            <person name="Poon T."/>
            <person name="Priest M."/>
            <person name="Roberts A.D."/>
            <person name="Saif S."/>
            <person name="Shea T.D."/>
            <person name="Sykes S.N."/>
            <person name="Wortman J."/>
            <person name="Nusbaum C."/>
            <person name="Birren B."/>
        </authorList>
    </citation>
    <scope>NUCLEOTIDE SEQUENCE [LARGE SCALE GENOMIC DNA]</scope>
    <source>
        <strain evidence="10">CBS 288.86</strain>
    </source>
</reference>
<evidence type="ECO:0000256" key="5">
    <source>
        <dbReference type="ARBA" id="ARBA00022777"/>
    </source>
</evidence>
<evidence type="ECO:0000313" key="10">
    <source>
        <dbReference type="EMBL" id="EZF47171.1"/>
    </source>
</evidence>
<dbReference type="SMART" id="SM00220">
    <property type="entry name" value="S_TKc"/>
    <property type="match status" value="1"/>
</dbReference>
<organism evidence="10">
    <name type="scientific">Trichophyton rubrum CBS 288.86</name>
    <dbReference type="NCBI Taxonomy" id="1215330"/>
    <lineage>
        <taxon>Eukaryota</taxon>
        <taxon>Fungi</taxon>
        <taxon>Dikarya</taxon>
        <taxon>Ascomycota</taxon>
        <taxon>Pezizomycotina</taxon>
        <taxon>Eurotiomycetes</taxon>
        <taxon>Eurotiomycetidae</taxon>
        <taxon>Onygenales</taxon>
        <taxon>Arthrodermataceae</taxon>
        <taxon>Trichophyton</taxon>
    </lineage>
</organism>
<dbReference type="HOGENOM" id="CLU_000288_81_1_1"/>
<dbReference type="Gene3D" id="1.10.510.10">
    <property type="entry name" value="Transferase(Phosphotransferase) domain 1"/>
    <property type="match status" value="1"/>
</dbReference>
<evidence type="ECO:0000256" key="7">
    <source>
        <dbReference type="ARBA" id="ARBA00047899"/>
    </source>
</evidence>
<dbReference type="Proteomes" id="UP000023758">
    <property type="component" value="Unassembled WGS sequence"/>
</dbReference>
<dbReference type="InterPro" id="IPR051334">
    <property type="entry name" value="SRPK"/>
</dbReference>
<dbReference type="GO" id="GO:0005634">
    <property type="term" value="C:nucleus"/>
    <property type="evidence" value="ECO:0007669"/>
    <property type="project" value="TreeGrafter"/>
</dbReference>
<dbReference type="Gene3D" id="3.30.200.20">
    <property type="entry name" value="Phosphorylase Kinase, domain 1"/>
    <property type="match status" value="1"/>
</dbReference>
<dbReference type="GO" id="GO:0005524">
    <property type="term" value="F:ATP binding"/>
    <property type="evidence" value="ECO:0007669"/>
    <property type="project" value="UniProtKB-KW"/>
</dbReference>
<dbReference type="InterPro" id="IPR000719">
    <property type="entry name" value="Prot_kinase_dom"/>
</dbReference>
<proteinExistence type="predicted"/>
<dbReference type="GO" id="GO:0005737">
    <property type="term" value="C:cytoplasm"/>
    <property type="evidence" value="ECO:0007669"/>
    <property type="project" value="TreeGrafter"/>
</dbReference>
<keyword evidence="6" id="KW-0067">ATP-binding</keyword>
<dbReference type="GO" id="GO:0004674">
    <property type="term" value="F:protein serine/threonine kinase activity"/>
    <property type="evidence" value="ECO:0007669"/>
    <property type="project" value="UniProtKB-KW"/>
</dbReference>
<evidence type="ECO:0000256" key="2">
    <source>
        <dbReference type="ARBA" id="ARBA00022527"/>
    </source>
</evidence>
<evidence type="ECO:0000256" key="4">
    <source>
        <dbReference type="ARBA" id="ARBA00022741"/>
    </source>
</evidence>
<evidence type="ECO:0000256" key="3">
    <source>
        <dbReference type="ARBA" id="ARBA00022679"/>
    </source>
</evidence>
<sequence>MPSMANIMRWARRALRKPPSLPIIFPTGGFETVPPSVVLEEERFEQFKQGQYYPANIGDVLTSRYQVIGKLGFGTTSTVWLARDLEGHRYVTLKIYTLGEDSQEEFQIYKNLNQGSSRHPGHAHIRKALDIFTISSSRGSHSCLVQNPMWESFRDLLYRNPNHRFTEDLLKSGLMQIFLALDYLHTECKLVHTDIKSDNILQEIEDKSILESFTQAELKSPSPRKIVNGLPIYTSRRFDLPKVFGRAVLSDFGSAVRGDEKRNHDAQPNVYRSPEVMLKTDWSYPVDIWNVGAVGWDLFEGRHLFYGNDPDGKGYSTRAHLAEVMGFLGPPPLDMLQRGKRSHEFFTSDGKWKQDLEIPTGVSLELSEEFLDGKSKEMFIAFMRGMLQWRPEDRKTAKELLQDPWLNS</sequence>
<dbReference type="SUPFAM" id="SSF56112">
    <property type="entry name" value="Protein kinase-like (PK-like)"/>
    <property type="match status" value="1"/>
</dbReference>
<evidence type="ECO:0000256" key="8">
    <source>
        <dbReference type="ARBA" id="ARBA00048679"/>
    </source>
</evidence>
<dbReference type="InterPro" id="IPR011009">
    <property type="entry name" value="Kinase-like_dom_sf"/>
</dbReference>